<protein>
    <submittedName>
        <fullName evidence="2">Uncharacterized protein</fullName>
    </submittedName>
</protein>
<organism evidence="2 3">
    <name type="scientific">Brassica napus</name>
    <name type="common">Rape</name>
    <dbReference type="NCBI Taxonomy" id="3708"/>
    <lineage>
        <taxon>Eukaryota</taxon>
        <taxon>Viridiplantae</taxon>
        <taxon>Streptophyta</taxon>
        <taxon>Embryophyta</taxon>
        <taxon>Tracheophyta</taxon>
        <taxon>Spermatophyta</taxon>
        <taxon>Magnoliopsida</taxon>
        <taxon>eudicotyledons</taxon>
        <taxon>Gunneridae</taxon>
        <taxon>Pentapetalae</taxon>
        <taxon>rosids</taxon>
        <taxon>malvids</taxon>
        <taxon>Brassicales</taxon>
        <taxon>Brassicaceae</taxon>
        <taxon>Brassiceae</taxon>
        <taxon>Brassica</taxon>
    </lineage>
</organism>
<accession>A0ABQ7ZFS0</accession>
<keyword evidence="1" id="KW-1133">Transmembrane helix</keyword>
<evidence type="ECO:0000313" key="2">
    <source>
        <dbReference type="EMBL" id="KAH0879061.1"/>
    </source>
</evidence>
<feature type="non-terminal residue" evidence="2">
    <location>
        <position position="577"/>
    </location>
</feature>
<feature type="transmembrane region" description="Helical" evidence="1">
    <location>
        <begin position="60"/>
        <end position="82"/>
    </location>
</feature>
<dbReference type="Proteomes" id="UP000824890">
    <property type="component" value="Unassembled WGS sequence"/>
</dbReference>
<name>A0ABQ7ZFS0_BRANA</name>
<proteinExistence type="predicted"/>
<evidence type="ECO:0000256" key="1">
    <source>
        <dbReference type="SAM" id="Phobius"/>
    </source>
</evidence>
<reference evidence="2 3" key="1">
    <citation type="submission" date="2021-05" db="EMBL/GenBank/DDBJ databases">
        <title>Genome Assembly of Synthetic Allotetraploid Brassica napus Reveals Homoeologous Exchanges between Subgenomes.</title>
        <authorList>
            <person name="Davis J.T."/>
        </authorList>
    </citation>
    <scope>NUCLEOTIDE SEQUENCE [LARGE SCALE GENOMIC DNA]</scope>
    <source>
        <strain evidence="3">cv. Da-Ae</strain>
        <tissue evidence="2">Seedling</tissue>
    </source>
</reference>
<dbReference type="EMBL" id="JAGKQM010000015">
    <property type="protein sequence ID" value="KAH0879061.1"/>
    <property type="molecule type" value="Genomic_DNA"/>
</dbReference>
<evidence type="ECO:0000313" key="3">
    <source>
        <dbReference type="Proteomes" id="UP000824890"/>
    </source>
</evidence>
<gene>
    <name evidence="2" type="ORF">HID58_066455</name>
</gene>
<sequence>MVPKRDAGQLCGPLDYFNLSLWERVSRCRPPFPFPVPAVTELAGVAAGLYPALPLLRRHLFGFMSSFYFIVFVKFGLLATTATPTPPMSAISLAPLFLGAAPLCPSGTNRSTHPERRLARSVRFCISKAPSSFHAASDPFIYVFSPFCCSPASSDSAAFHFRSYSDSSTTAANLRRSPDPPTTSGYNHHLSPTFVNNLAGLDNVGNVPIEATPAHQGLYGDKLYRVDLLPSPTTARSCVDVRLVPPPVTHRSSSISSVFQCSTYLRFSLGFNESYGYRYGNIGVLFLSLTSAPTPPLKISKNILSPPMSTLPHLITDLNARPHNPHRKDVDALLQSFGLIKSFYFWYDNAKVQRLGSVKTSVLSSHLIIFSVSVKVNSTSKSKLSIGSTIDAHEPKVQFIHLFLLVIVCLGKSMFAITSNEPITVTMSLFSSVTASFALPDEFTNELEKKRVSTASPSCLPIFLLHGYIEIHLVSRGNKDGCRAVLFRLTGALASLTRAVVSRIQVKIIRGFLYFELVSPCNTSILGCLPWKMLTMTGRNSPEVQGCSVIPKDMHGAHDSMGLAVAKMAYHVNSLGR</sequence>
<keyword evidence="1" id="KW-0812">Transmembrane</keyword>
<keyword evidence="3" id="KW-1185">Reference proteome</keyword>
<comment type="caution">
    <text evidence="2">The sequence shown here is derived from an EMBL/GenBank/DDBJ whole genome shotgun (WGS) entry which is preliminary data.</text>
</comment>
<keyword evidence="1" id="KW-0472">Membrane</keyword>